<sequence length="83" mass="9379">MFLEINNEKLKITEKEATAKAIEIANSDPRDFDNVKEKLESQKFGKIKGPSCGYDSPRITNLNSICGKWYFTGDSVFRGQKTS</sequence>
<accession>A0A1F6W5C3</accession>
<name>A0A1F6W5C3_9BACT</name>
<proteinExistence type="predicted"/>
<dbReference type="EMBL" id="MFUA01000014">
    <property type="protein sequence ID" value="OGI77137.1"/>
    <property type="molecule type" value="Genomic_DNA"/>
</dbReference>
<reference evidence="1 2" key="1">
    <citation type="journal article" date="2016" name="Nat. Commun.">
        <title>Thousands of microbial genomes shed light on interconnected biogeochemical processes in an aquifer system.</title>
        <authorList>
            <person name="Anantharaman K."/>
            <person name="Brown C.T."/>
            <person name="Hug L.A."/>
            <person name="Sharon I."/>
            <person name="Castelle C.J."/>
            <person name="Probst A.J."/>
            <person name="Thomas B.C."/>
            <person name="Singh A."/>
            <person name="Wilkins M.J."/>
            <person name="Karaoz U."/>
            <person name="Brodie E.L."/>
            <person name="Williams K.H."/>
            <person name="Hubbard S.S."/>
            <person name="Banfield J.F."/>
        </authorList>
    </citation>
    <scope>NUCLEOTIDE SEQUENCE [LARGE SCALE GENOMIC DNA]</scope>
</reference>
<organism evidence="1 2">
    <name type="scientific">Candidatus Nomurabacteria bacterium RIFCSPHIGHO2_02_FULL_37_13</name>
    <dbReference type="NCBI Taxonomy" id="1801750"/>
    <lineage>
        <taxon>Bacteria</taxon>
        <taxon>Candidatus Nomuraibacteriota</taxon>
    </lineage>
</organism>
<evidence type="ECO:0000313" key="1">
    <source>
        <dbReference type="EMBL" id="OGI77137.1"/>
    </source>
</evidence>
<evidence type="ECO:0000313" key="2">
    <source>
        <dbReference type="Proteomes" id="UP000178374"/>
    </source>
</evidence>
<protein>
    <submittedName>
        <fullName evidence="1">Uncharacterized protein</fullName>
    </submittedName>
</protein>
<dbReference type="Proteomes" id="UP000178374">
    <property type="component" value="Unassembled WGS sequence"/>
</dbReference>
<comment type="caution">
    <text evidence="1">The sequence shown here is derived from an EMBL/GenBank/DDBJ whole genome shotgun (WGS) entry which is preliminary data.</text>
</comment>
<gene>
    <name evidence="1" type="ORF">A3B85_01685</name>
</gene>
<dbReference type="AlphaFoldDB" id="A0A1F6W5C3"/>
<dbReference type="STRING" id="1801750.A3B85_01685"/>